<feature type="compositionally biased region" description="Basic and acidic residues" evidence="8">
    <location>
        <begin position="13"/>
        <end position="22"/>
    </location>
</feature>
<feature type="region of interest" description="Disordered" evidence="8">
    <location>
        <begin position="38"/>
        <end position="195"/>
    </location>
</feature>
<keyword evidence="3" id="KW-0677">Repeat</keyword>
<dbReference type="Proteomes" id="UP000076722">
    <property type="component" value="Unassembled WGS sequence"/>
</dbReference>
<dbReference type="PROSITE" id="PS50102">
    <property type="entry name" value="RRM"/>
    <property type="match status" value="2"/>
</dbReference>
<dbReference type="CDD" id="cd12231">
    <property type="entry name" value="RRM2_U2AF65"/>
    <property type="match status" value="1"/>
</dbReference>
<evidence type="ECO:0000256" key="8">
    <source>
        <dbReference type="SAM" id="MobiDB-lite"/>
    </source>
</evidence>
<dbReference type="EMBL" id="KV419404">
    <property type="protein sequence ID" value="KZS94598.1"/>
    <property type="molecule type" value="Genomic_DNA"/>
</dbReference>
<feature type="domain" description="RRM" evidence="9">
    <location>
        <begin position="370"/>
        <end position="448"/>
    </location>
</feature>
<comment type="subcellular location">
    <subcellularLocation>
        <location evidence="1">Nucleus</location>
    </subcellularLocation>
</comment>
<feature type="compositionally biased region" description="Basic and acidic residues" evidence="8">
    <location>
        <begin position="153"/>
        <end position="179"/>
    </location>
</feature>
<accession>A0A164VZ08</accession>
<dbReference type="STRING" id="1314777.A0A164VZ08"/>
<dbReference type="GO" id="GO:0003723">
    <property type="term" value="F:RNA binding"/>
    <property type="evidence" value="ECO:0007669"/>
    <property type="project" value="UniProtKB-UniRule"/>
</dbReference>
<keyword evidence="6" id="KW-0539">Nucleus</keyword>
<dbReference type="InterPro" id="IPR035979">
    <property type="entry name" value="RBD_domain_sf"/>
</dbReference>
<evidence type="ECO:0000256" key="4">
    <source>
        <dbReference type="ARBA" id="ARBA00022884"/>
    </source>
</evidence>
<keyword evidence="4 7" id="KW-0694">RNA-binding</keyword>
<evidence type="ECO:0000256" key="2">
    <source>
        <dbReference type="ARBA" id="ARBA00022664"/>
    </source>
</evidence>
<evidence type="ECO:0000256" key="1">
    <source>
        <dbReference type="ARBA" id="ARBA00004123"/>
    </source>
</evidence>
<keyword evidence="11" id="KW-1185">Reference proteome</keyword>
<dbReference type="OrthoDB" id="10266058at2759"/>
<dbReference type="SMART" id="SM00360">
    <property type="entry name" value="RRM"/>
    <property type="match status" value="2"/>
</dbReference>
<feature type="compositionally biased region" description="Basic and acidic residues" evidence="8">
    <location>
        <begin position="38"/>
        <end position="142"/>
    </location>
</feature>
<feature type="domain" description="RRM" evidence="9">
    <location>
        <begin position="261"/>
        <end position="344"/>
    </location>
</feature>
<evidence type="ECO:0000313" key="10">
    <source>
        <dbReference type="EMBL" id="KZS94598.1"/>
    </source>
</evidence>
<evidence type="ECO:0000259" key="9">
    <source>
        <dbReference type="PROSITE" id="PS50102"/>
    </source>
</evidence>
<protein>
    <recommendedName>
        <fullName evidence="9">RRM domain-containing protein</fullName>
    </recommendedName>
</protein>
<dbReference type="FunFam" id="3.30.70.330:FF:000676">
    <property type="entry name" value="U2 snRNP auxiliary factor large subunit"/>
    <property type="match status" value="1"/>
</dbReference>
<dbReference type="AlphaFoldDB" id="A0A164VZ08"/>
<organism evidence="10 11">
    <name type="scientific">Sistotremastrum niveocremeum HHB9708</name>
    <dbReference type="NCBI Taxonomy" id="1314777"/>
    <lineage>
        <taxon>Eukaryota</taxon>
        <taxon>Fungi</taxon>
        <taxon>Dikarya</taxon>
        <taxon>Basidiomycota</taxon>
        <taxon>Agaricomycotina</taxon>
        <taxon>Agaricomycetes</taxon>
        <taxon>Sistotremastrales</taxon>
        <taxon>Sistotremastraceae</taxon>
        <taxon>Sertulicium</taxon>
        <taxon>Sertulicium niveocremeum</taxon>
    </lineage>
</organism>
<dbReference type="GO" id="GO:0006397">
    <property type="term" value="P:mRNA processing"/>
    <property type="evidence" value="ECO:0007669"/>
    <property type="project" value="UniProtKB-KW"/>
</dbReference>
<name>A0A164VZ08_9AGAM</name>
<evidence type="ECO:0000256" key="7">
    <source>
        <dbReference type="PROSITE-ProRule" id="PRU00176"/>
    </source>
</evidence>
<evidence type="ECO:0000256" key="6">
    <source>
        <dbReference type="ARBA" id="ARBA00023242"/>
    </source>
</evidence>
<feature type="region of interest" description="Disordered" evidence="8">
    <location>
        <begin position="1"/>
        <end position="22"/>
    </location>
</feature>
<dbReference type="GO" id="GO:0008380">
    <property type="term" value="P:RNA splicing"/>
    <property type="evidence" value="ECO:0007669"/>
    <property type="project" value="UniProtKB-KW"/>
</dbReference>
<dbReference type="InterPro" id="IPR006529">
    <property type="entry name" value="U2AF_lg"/>
</dbReference>
<gene>
    <name evidence="10" type="ORF">SISNIDRAFT_484809</name>
</gene>
<proteinExistence type="predicted"/>
<evidence type="ECO:0000256" key="3">
    <source>
        <dbReference type="ARBA" id="ARBA00022737"/>
    </source>
</evidence>
<dbReference type="InterPro" id="IPR000504">
    <property type="entry name" value="RRM_dom"/>
</dbReference>
<sequence>MSHSSSSSCSDTRTIHPQDKRPLILILIFSLYFLERSSRSGREDRYSRYNEDRDRDRHRDRERGDRGDRERERDRERDRDRDRGDRDRYRRDDGRGGRGDDRRPPHEEHPRRSRHDDDRRGGRGGREDGFGHGPPRRERDDPMNGGPMGPPPPDRDRGDRGGRGRPRAKEFASPERRSPTPEGAVPLSQRKRKASGWDVHAPGYEQYTAIQAKLTGLFNLPGANRTQIPPILGIQGMPQPMPVPGLGMGVGGNPNLQRQSRRLYIGSITPEINEQNLTDFFNAQMAEMKIGTGAPGNPVLAVQCNYEKNYAFVEFRSAEDATAAMAFDGIMFIGGPLKIRRPKDYGGNDFIPVGPHVPGVVSTNVPDSINKIFVGGLPTYLNEEQVQELLKSFGELKAFNLVRENGTGASKGFAFFEYVDPSVTDTACQNLNGMELGDRYLVVQRASIGAKPGMPGVMNNLPYDQFPEIPRPIMPAGPPSESEARILLMLNMVSLDDLADDQEYKDIYEDIKDECSGFGTVEDLRIPRPVKKDKSKWAPGEGGQQAAADAVRADEAAGVGRVYVKFAEAGSAAAALGSLAGRSFAGRSIIATLLSENSVTTPPLNLIFAPQAPPPPPP</sequence>
<keyword evidence="2" id="KW-0507">mRNA processing</keyword>
<keyword evidence="5" id="KW-0508">mRNA splicing</keyword>
<reference evidence="10 11" key="1">
    <citation type="journal article" date="2016" name="Mol. Biol. Evol.">
        <title>Comparative Genomics of Early-Diverging Mushroom-Forming Fungi Provides Insights into the Origins of Lignocellulose Decay Capabilities.</title>
        <authorList>
            <person name="Nagy L.G."/>
            <person name="Riley R."/>
            <person name="Tritt A."/>
            <person name="Adam C."/>
            <person name="Daum C."/>
            <person name="Floudas D."/>
            <person name="Sun H."/>
            <person name="Yadav J.S."/>
            <person name="Pangilinan J."/>
            <person name="Larsson K.H."/>
            <person name="Matsuura K."/>
            <person name="Barry K."/>
            <person name="Labutti K."/>
            <person name="Kuo R."/>
            <person name="Ohm R.A."/>
            <person name="Bhattacharya S.S."/>
            <person name="Shirouzu T."/>
            <person name="Yoshinaga Y."/>
            <person name="Martin F.M."/>
            <person name="Grigoriev I.V."/>
            <person name="Hibbett D.S."/>
        </authorList>
    </citation>
    <scope>NUCLEOTIDE SEQUENCE [LARGE SCALE GENOMIC DNA]</scope>
    <source>
        <strain evidence="10 11">HHB9708</strain>
    </source>
</reference>
<dbReference type="NCBIfam" id="TIGR01642">
    <property type="entry name" value="U2AF_lg"/>
    <property type="match status" value="1"/>
</dbReference>
<dbReference type="CDD" id="cd12232">
    <property type="entry name" value="RRM3_U2AF65"/>
    <property type="match status" value="1"/>
</dbReference>
<dbReference type="Pfam" id="PF00076">
    <property type="entry name" value="RRM_1"/>
    <property type="match status" value="1"/>
</dbReference>
<dbReference type="SUPFAM" id="SSF54928">
    <property type="entry name" value="RNA-binding domain, RBD"/>
    <property type="match status" value="2"/>
</dbReference>
<dbReference type="GO" id="GO:0005634">
    <property type="term" value="C:nucleus"/>
    <property type="evidence" value="ECO:0007669"/>
    <property type="project" value="UniProtKB-SubCell"/>
</dbReference>
<evidence type="ECO:0000256" key="5">
    <source>
        <dbReference type="ARBA" id="ARBA00023187"/>
    </source>
</evidence>
<dbReference type="CDD" id="cd12230">
    <property type="entry name" value="RRM1_U2AF65"/>
    <property type="match status" value="1"/>
</dbReference>
<feature type="compositionally biased region" description="Low complexity" evidence="8">
    <location>
        <begin position="1"/>
        <end position="10"/>
    </location>
</feature>
<evidence type="ECO:0000313" key="11">
    <source>
        <dbReference type="Proteomes" id="UP000076722"/>
    </source>
</evidence>
<dbReference type="InterPro" id="IPR012677">
    <property type="entry name" value="Nucleotide-bd_a/b_plait_sf"/>
</dbReference>
<dbReference type="PANTHER" id="PTHR23139">
    <property type="entry name" value="RNA-BINDING PROTEIN"/>
    <property type="match status" value="1"/>
</dbReference>
<dbReference type="Gene3D" id="3.30.70.330">
    <property type="match status" value="3"/>
</dbReference>